<name>A0A1I1KAQ4_9RHOB</name>
<feature type="region of interest" description="Disordered" evidence="3">
    <location>
        <begin position="632"/>
        <end position="659"/>
    </location>
</feature>
<dbReference type="GO" id="GO:0005576">
    <property type="term" value="C:extracellular region"/>
    <property type="evidence" value="ECO:0007669"/>
    <property type="project" value="UniProtKB-SubCell"/>
</dbReference>
<dbReference type="PANTHER" id="PTHR38340:SF1">
    <property type="entry name" value="S-LAYER PROTEIN"/>
    <property type="match status" value="1"/>
</dbReference>
<dbReference type="RefSeq" id="WP_281244942.1">
    <property type="nucleotide sequence ID" value="NZ_FOLG01000006.1"/>
</dbReference>
<accession>A0A1I1KAQ4</accession>
<keyword evidence="2" id="KW-0964">Secreted</keyword>
<sequence>MASFPQTLTDGSGFVWDMWQDGRIGNGTNGAFSGGLDLFNMPYASGYATSMDGRQLTISGQSTQTDGDVWYERSLYVPTVSGWARFIDTATNIGTEAMTVTFSVRTALGSGYGTEILATSSGDLTYGADDRYILTDDGDTAGDPMVGIVFGDGTLAPSYTSISGNDVIFEFTVSLDPGESASIAYFAVQSYDPDAMGTALEVLSGSMNQMMREGISADTAAQLLNYSIGVEVPVNFFGDEGDDLLAGSALDDTFISLEGDDVILAMGGNDTIDTGDGDDVADCGAGNDVADGGAGDDMLLGGDGDDTLNGGEGNDRLVGGAGNDSLDGGAGKDWLLCEDGADTASGGGGRDQILGGDGADTLYGGDGFDLLCGGAGADWLDGGEGVDIASYAGSGEAVEIDLSTGTASGGDADGDTLVSIEGVEGTIYDDRLTGDAGDNRFRPGQGDDVVDGGAGFDTVDYSDGSSPVTISLALTDAQDTGGAGRDTLISIESMLGSQFDDVLEGTAAYEEFRGGAGADTIVTGGGGDLAFGRRGDDEIIGGGGAETLLGGFGADRIFANGEGTRADGEGGNDELWGSAATETLLGGAGNDYISTGGGGDTADGGLGDDEIVGGGGAETLLGGDGIDVIHANGEGTEADGGNGDDELWGSAARETLRGG</sequence>
<dbReference type="Gene3D" id="2.150.10.10">
    <property type="entry name" value="Serralysin-like metalloprotease, C-terminal"/>
    <property type="match status" value="6"/>
</dbReference>
<evidence type="ECO:0000256" key="2">
    <source>
        <dbReference type="ARBA" id="ARBA00022525"/>
    </source>
</evidence>
<dbReference type="Proteomes" id="UP000198728">
    <property type="component" value="Unassembled WGS sequence"/>
</dbReference>
<gene>
    <name evidence="4" type="ORF">SAMN04488094_106124</name>
</gene>
<keyword evidence="5" id="KW-1185">Reference proteome</keyword>
<dbReference type="STRING" id="441112.SAMN04488094_106124"/>
<dbReference type="GO" id="GO:0005509">
    <property type="term" value="F:calcium ion binding"/>
    <property type="evidence" value="ECO:0007669"/>
    <property type="project" value="InterPro"/>
</dbReference>
<comment type="subcellular location">
    <subcellularLocation>
        <location evidence="1">Secreted</location>
    </subcellularLocation>
</comment>
<proteinExistence type="predicted"/>
<dbReference type="InterPro" id="IPR011049">
    <property type="entry name" value="Serralysin-like_metalloprot_C"/>
</dbReference>
<dbReference type="PANTHER" id="PTHR38340">
    <property type="entry name" value="S-LAYER PROTEIN"/>
    <property type="match status" value="1"/>
</dbReference>
<reference evidence="4 5" key="1">
    <citation type="submission" date="2016-10" db="EMBL/GenBank/DDBJ databases">
        <authorList>
            <person name="de Groot N.N."/>
        </authorList>
    </citation>
    <scope>NUCLEOTIDE SEQUENCE [LARGE SCALE GENOMIC DNA]</scope>
    <source>
        <strain evidence="4 5">DSM 19548</strain>
    </source>
</reference>
<dbReference type="PROSITE" id="PS00330">
    <property type="entry name" value="HEMOLYSIN_CALCIUM"/>
    <property type="match status" value="6"/>
</dbReference>
<dbReference type="SUPFAM" id="SSF51120">
    <property type="entry name" value="beta-Roll"/>
    <property type="match status" value="4"/>
</dbReference>
<feature type="non-terminal residue" evidence="4">
    <location>
        <position position="659"/>
    </location>
</feature>
<evidence type="ECO:0000313" key="5">
    <source>
        <dbReference type="Proteomes" id="UP000198728"/>
    </source>
</evidence>
<evidence type="ECO:0000256" key="3">
    <source>
        <dbReference type="SAM" id="MobiDB-lite"/>
    </source>
</evidence>
<dbReference type="PRINTS" id="PR00313">
    <property type="entry name" value="CABNDNGRPT"/>
</dbReference>
<protein>
    <submittedName>
        <fullName evidence="4">Ca2+-binding protein, RTX toxin-related</fullName>
    </submittedName>
</protein>
<dbReference type="Pfam" id="PF00353">
    <property type="entry name" value="HemolysinCabind"/>
    <property type="match status" value="9"/>
</dbReference>
<evidence type="ECO:0000313" key="4">
    <source>
        <dbReference type="EMBL" id="SFC57631.1"/>
    </source>
</evidence>
<organism evidence="4 5">
    <name type="scientific">Tropicimonas isoalkanivorans</name>
    <dbReference type="NCBI Taxonomy" id="441112"/>
    <lineage>
        <taxon>Bacteria</taxon>
        <taxon>Pseudomonadati</taxon>
        <taxon>Pseudomonadota</taxon>
        <taxon>Alphaproteobacteria</taxon>
        <taxon>Rhodobacterales</taxon>
        <taxon>Roseobacteraceae</taxon>
        <taxon>Tropicimonas</taxon>
    </lineage>
</organism>
<dbReference type="InterPro" id="IPR001343">
    <property type="entry name" value="Hemolysn_Ca-bd"/>
</dbReference>
<dbReference type="AlphaFoldDB" id="A0A1I1KAQ4"/>
<dbReference type="EMBL" id="FOLG01000006">
    <property type="protein sequence ID" value="SFC57631.1"/>
    <property type="molecule type" value="Genomic_DNA"/>
</dbReference>
<dbReference type="InterPro" id="IPR050557">
    <property type="entry name" value="RTX_toxin/Mannuronan_C5-epim"/>
</dbReference>
<evidence type="ECO:0000256" key="1">
    <source>
        <dbReference type="ARBA" id="ARBA00004613"/>
    </source>
</evidence>
<dbReference type="InterPro" id="IPR018511">
    <property type="entry name" value="Hemolysin-typ_Ca-bd_CS"/>
</dbReference>